<dbReference type="EMBL" id="NHYD01001970">
    <property type="protein sequence ID" value="PPQ89014.1"/>
    <property type="molecule type" value="Genomic_DNA"/>
</dbReference>
<dbReference type="AlphaFoldDB" id="A0A409XE58"/>
<sequence>MGSNLHTIFCVFALVLVLLESCNAVPLSLPQPGTQCMLDYCPKYFANFPPRGRRAPSPTIEFKTNAQRLAGGIPLKPPMFRVKNAAPWKRAPAPPPLPRASLASSSNRVPTVRHCGVVALKNETGDRVGYIGSTPLESGYIYLNESLSSAVTVCFTTREGRVRARNVPFFFGWDWDLHEDFPLLGLVQGGDNNGSDIGPLSPHYLTFAGVKLPATPPLSPPVPGDNTFSFYTGLPRDVESSVWSVNIQTGNLIAQWTNANGTQPDTHIFSIDNVLYAGGDLAAFGAFFTATIVPLTLQFIPW</sequence>
<keyword evidence="3" id="KW-1185">Reference proteome</keyword>
<accession>A0A409XE58</accession>
<feature type="signal peptide" evidence="1">
    <location>
        <begin position="1"/>
        <end position="24"/>
    </location>
</feature>
<evidence type="ECO:0000313" key="3">
    <source>
        <dbReference type="Proteomes" id="UP000283269"/>
    </source>
</evidence>
<dbReference type="OrthoDB" id="4584900at2759"/>
<gene>
    <name evidence="2" type="ORF">CVT25_005113</name>
</gene>
<dbReference type="InParanoid" id="A0A409XE58"/>
<name>A0A409XE58_PSICY</name>
<evidence type="ECO:0000313" key="2">
    <source>
        <dbReference type="EMBL" id="PPQ89014.1"/>
    </source>
</evidence>
<evidence type="ECO:0000256" key="1">
    <source>
        <dbReference type="SAM" id="SignalP"/>
    </source>
</evidence>
<dbReference type="STRING" id="93625.A0A409XE58"/>
<feature type="chain" id="PRO_5019181139" evidence="1">
    <location>
        <begin position="25"/>
        <end position="302"/>
    </location>
</feature>
<comment type="caution">
    <text evidence="2">The sequence shown here is derived from an EMBL/GenBank/DDBJ whole genome shotgun (WGS) entry which is preliminary data.</text>
</comment>
<reference evidence="2 3" key="1">
    <citation type="journal article" date="2018" name="Evol. Lett.">
        <title>Horizontal gene cluster transfer increased hallucinogenic mushroom diversity.</title>
        <authorList>
            <person name="Reynolds H.T."/>
            <person name="Vijayakumar V."/>
            <person name="Gluck-Thaler E."/>
            <person name="Korotkin H.B."/>
            <person name="Matheny P.B."/>
            <person name="Slot J.C."/>
        </authorList>
    </citation>
    <scope>NUCLEOTIDE SEQUENCE [LARGE SCALE GENOMIC DNA]</scope>
    <source>
        <strain evidence="2 3">2631</strain>
    </source>
</reference>
<protein>
    <submittedName>
        <fullName evidence="2">Uncharacterized protein</fullName>
    </submittedName>
</protein>
<organism evidence="2 3">
    <name type="scientific">Psilocybe cyanescens</name>
    <dbReference type="NCBI Taxonomy" id="93625"/>
    <lineage>
        <taxon>Eukaryota</taxon>
        <taxon>Fungi</taxon>
        <taxon>Dikarya</taxon>
        <taxon>Basidiomycota</taxon>
        <taxon>Agaricomycotina</taxon>
        <taxon>Agaricomycetes</taxon>
        <taxon>Agaricomycetidae</taxon>
        <taxon>Agaricales</taxon>
        <taxon>Agaricineae</taxon>
        <taxon>Strophariaceae</taxon>
        <taxon>Psilocybe</taxon>
    </lineage>
</organism>
<proteinExistence type="predicted"/>
<keyword evidence="1" id="KW-0732">Signal</keyword>
<dbReference type="Proteomes" id="UP000283269">
    <property type="component" value="Unassembled WGS sequence"/>
</dbReference>